<gene>
    <name evidence="1" type="ORF">GCM10011613_29390</name>
</gene>
<dbReference type="EMBL" id="BMYZ01000003">
    <property type="protein sequence ID" value="GGY82671.1"/>
    <property type="molecule type" value="Genomic_DNA"/>
</dbReference>
<dbReference type="RefSeq" id="WP_189419973.1">
    <property type="nucleotide sequence ID" value="NZ_BMYZ01000003.1"/>
</dbReference>
<accession>A0ABQ3B7J1</accession>
<evidence type="ECO:0000313" key="1">
    <source>
        <dbReference type="EMBL" id="GGY82671.1"/>
    </source>
</evidence>
<sequence length="126" mass="13968">MFNNFFSSMLYVKIYKNKIVIKNLSDNLSAQMFTPDTSFTTSRLLVGTFAPAVQCLKQAIKSSKSTSWLGASPCLLIQPMEMNEGGLSEIEDRVFRELGLGAGARKVVLWVGAELSNEKAIEKITR</sequence>
<proteinExistence type="predicted"/>
<protein>
    <submittedName>
        <fullName evidence="1">Uncharacterized protein</fullName>
    </submittedName>
</protein>
<reference evidence="2" key="1">
    <citation type="journal article" date="2019" name="Int. J. Syst. Evol. Microbiol.">
        <title>The Global Catalogue of Microorganisms (GCM) 10K type strain sequencing project: providing services to taxonomists for standard genome sequencing and annotation.</title>
        <authorList>
            <consortium name="The Broad Institute Genomics Platform"/>
            <consortium name="The Broad Institute Genome Sequencing Center for Infectious Disease"/>
            <person name="Wu L."/>
            <person name="Ma J."/>
        </authorList>
    </citation>
    <scope>NUCLEOTIDE SEQUENCE [LARGE SCALE GENOMIC DNA]</scope>
    <source>
        <strain evidence="2">KCTC 32239</strain>
    </source>
</reference>
<comment type="caution">
    <text evidence="1">The sequence shown here is derived from an EMBL/GenBank/DDBJ whole genome shotgun (WGS) entry which is preliminary data.</text>
</comment>
<name>A0ABQ3B7J1_9GAMM</name>
<evidence type="ECO:0000313" key="2">
    <source>
        <dbReference type="Proteomes" id="UP000619761"/>
    </source>
</evidence>
<organism evidence="1 2">
    <name type="scientific">Cellvibrio zantedeschiae</name>
    <dbReference type="NCBI Taxonomy" id="1237077"/>
    <lineage>
        <taxon>Bacteria</taxon>
        <taxon>Pseudomonadati</taxon>
        <taxon>Pseudomonadota</taxon>
        <taxon>Gammaproteobacteria</taxon>
        <taxon>Cellvibrionales</taxon>
        <taxon>Cellvibrionaceae</taxon>
        <taxon>Cellvibrio</taxon>
    </lineage>
</organism>
<keyword evidence="2" id="KW-1185">Reference proteome</keyword>
<dbReference type="Proteomes" id="UP000619761">
    <property type="component" value="Unassembled WGS sequence"/>
</dbReference>